<accession>A0A7I7PF41</accession>
<dbReference type="EMBL" id="AP022583">
    <property type="protein sequence ID" value="BBY07129.1"/>
    <property type="molecule type" value="Genomic_DNA"/>
</dbReference>
<name>A0A7I7PF41_9MYCO</name>
<keyword evidence="4" id="KW-1185">Reference proteome</keyword>
<organism evidence="2 5">
    <name type="scientific">Mycobacterium noviomagense</name>
    <dbReference type="NCBI Taxonomy" id="459858"/>
    <lineage>
        <taxon>Bacteria</taxon>
        <taxon>Bacillati</taxon>
        <taxon>Actinomycetota</taxon>
        <taxon>Actinomycetes</taxon>
        <taxon>Mycobacteriales</taxon>
        <taxon>Mycobacteriaceae</taxon>
        <taxon>Mycobacterium</taxon>
    </lineage>
</organism>
<feature type="compositionally biased region" description="Basic and acidic residues" evidence="1">
    <location>
        <begin position="78"/>
        <end position="89"/>
    </location>
</feature>
<proteinExistence type="predicted"/>
<evidence type="ECO:0000256" key="1">
    <source>
        <dbReference type="SAM" id="MobiDB-lite"/>
    </source>
</evidence>
<feature type="compositionally biased region" description="Basic and acidic residues" evidence="1">
    <location>
        <begin position="51"/>
        <end position="61"/>
    </location>
</feature>
<dbReference type="EMBL" id="MVIC01000024">
    <property type="protein sequence ID" value="ORB13430.1"/>
    <property type="molecule type" value="Genomic_DNA"/>
</dbReference>
<evidence type="ECO:0000313" key="3">
    <source>
        <dbReference type="EMBL" id="ORB13430.1"/>
    </source>
</evidence>
<reference evidence="2" key="3">
    <citation type="submission" date="2020-02" db="EMBL/GenBank/DDBJ databases">
        <authorList>
            <person name="Matsumoto Y."/>
            <person name="Motooka D."/>
            <person name="Nakamura S."/>
        </authorList>
    </citation>
    <scope>NUCLEOTIDE SEQUENCE</scope>
    <source>
        <strain evidence="2">JCM 16367</strain>
    </source>
</reference>
<dbReference type="OrthoDB" id="3343588at2"/>
<gene>
    <name evidence="3" type="ORF">BST37_13495</name>
    <name evidence="2" type="ORF">MNVI_24470</name>
</gene>
<dbReference type="KEGG" id="mnv:MNVI_24470"/>
<evidence type="ECO:0000313" key="5">
    <source>
        <dbReference type="Proteomes" id="UP000466894"/>
    </source>
</evidence>
<reference evidence="2 5" key="2">
    <citation type="journal article" date="2019" name="Emerg. Microbes Infect.">
        <title>Comprehensive subspecies identification of 175 nontuberculous mycobacteria species based on 7547 genomic profiles.</title>
        <authorList>
            <person name="Matsumoto Y."/>
            <person name="Kinjo T."/>
            <person name="Motooka D."/>
            <person name="Nabeya D."/>
            <person name="Jung N."/>
            <person name="Uechi K."/>
            <person name="Horii T."/>
            <person name="Iida T."/>
            <person name="Fujita J."/>
            <person name="Nakamura S."/>
        </authorList>
    </citation>
    <scope>NUCLEOTIDE SEQUENCE [LARGE SCALE GENOMIC DNA]</scope>
    <source>
        <strain evidence="2 5">JCM 16367</strain>
    </source>
</reference>
<dbReference type="AlphaFoldDB" id="A0A7I7PF41"/>
<evidence type="ECO:0000313" key="4">
    <source>
        <dbReference type="Proteomes" id="UP000192374"/>
    </source>
</evidence>
<reference evidence="3 4" key="1">
    <citation type="submission" date="2017-02" db="EMBL/GenBank/DDBJ databases">
        <title>The new phylogeny of genus Mycobacterium.</title>
        <authorList>
            <person name="Tortoli E."/>
            <person name="Trovato A."/>
            <person name="Cirillo D.M."/>
        </authorList>
    </citation>
    <scope>NUCLEOTIDE SEQUENCE [LARGE SCALE GENOMIC DNA]</scope>
    <source>
        <strain evidence="3 4">DSM 45145</strain>
    </source>
</reference>
<dbReference type="Proteomes" id="UP000466894">
    <property type="component" value="Chromosome"/>
</dbReference>
<feature type="region of interest" description="Disordered" evidence="1">
    <location>
        <begin position="39"/>
        <end position="89"/>
    </location>
</feature>
<protein>
    <submittedName>
        <fullName evidence="2">Uncharacterized protein</fullName>
    </submittedName>
</protein>
<evidence type="ECO:0000313" key="2">
    <source>
        <dbReference type="EMBL" id="BBY07129.1"/>
    </source>
</evidence>
<dbReference type="Proteomes" id="UP000192374">
    <property type="component" value="Unassembled WGS sequence"/>
</dbReference>
<feature type="region of interest" description="Disordered" evidence="1">
    <location>
        <begin position="1"/>
        <end position="25"/>
    </location>
</feature>
<sequence>MAKQLGAADEDALESDDPKVAAAPNEFIRDYETRWLDQPIPALAGHTPRQAADDPTRRGDLIKLPNSFPASGGAPGRMDVDRLRSAPGL</sequence>